<proteinExistence type="predicted"/>
<protein>
    <recommendedName>
        <fullName evidence="1">DUF7352 domain-containing protein</fullName>
    </recommendedName>
</protein>
<feature type="domain" description="DUF7352" evidence="1">
    <location>
        <begin position="1"/>
        <end position="95"/>
    </location>
</feature>
<dbReference type="Proteomes" id="UP000218896">
    <property type="component" value="Unassembled WGS sequence"/>
</dbReference>
<comment type="caution">
    <text evidence="2">The sequence shown here is derived from an EMBL/GenBank/DDBJ whole genome shotgun (WGS) entry which is preliminary data.</text>
</comment>
<keyword evidence="3" id="KW-1185">Reference proteome</keyword>
<dbReference type="EMBL" id="NSKD01000002">
    <property type="protein sequence ID" value="PAU81094.1"/>
    <property type="molecule type" value="Genomic_DNA"/>
</dbReference>
<reference evidence="2 3" key="1">
    <citation type="submission" date="2017-08" db="EMBL/GenBank/DDBJ databases">
        <title>Halovibrio sewagensis sp. nov., isolated from wastewater of high salinity.</title>
        <authorList>
            <person name="Dong X."/>
            <person name="Zhang G."/>
        </authorList>
    </citation>
    <scope>NUCLEOTIDE SEQUENCE [LARGE SCALE GENOMIC DNA]</scope>
    <source>
        <strain evidence="2 3">YL5-2</strain>
    </source>
</reference>
<evidence type="ECO:0000259" key="1">
    <source>
        <dbReference type="Pfam" id="PF24043"/>
    </source>
</evidence>
<dbReference type="RefSeq" id="WP_095616820.1">
    <property type="nucleotide sequence ID" value="NZ_NSKD01000002.1"/>
</dbReference>
<accession>A0A2A2F8Q4</accession>
<organism evidence="2 3">
    <name type="scientific">Halovibrio salipaludis</name>
    <dbReference type="NCBI Taxonomy" id="2032626"/>
    <lineage>
        <taxon>Bacteria</taxon>
        <taxon>Pseudomonadati</taxon>
        <taxon>Pseudomonadota</taxon>
        <taxon>Gammaproteobacteria</taxon>
        <taxon>Oceanospirillales</taxon>
        <taxon>Halomonadaceae</taxon>
        <taxon>Halovibrio</taxon>
    </lineage>
</organism>
<dbReference type="OrthoDB" id="6077966at2"/>
<name>A0A2A2F8Q4_9GAMM</name>
<evidence type="ECO:0000313" key="2">
    <source>
        <dbReference type="EMBL" id="PAU81094.1"/>
    </source>
</evidence>
<dbReference type="Pfam" id="PF24043">
    <property type="entry name" value="DUF7352"/>
    <property type="match status" value="1"/>
</dbReference>
<dbReference type="AlphaFoldDB" id="A0A2A2F8Q4"/>
<gene>
    <name evidence="2" type="ORF">CK501_05895</name>
</gene>
<sequence length="108" mass="11897">MKTILKYRLDASGNDTSLTLTDGFRVVRTEYIPAEKRVHLWVEVPLKAGTPETRVDFRVIASGQPIGDDFGYVGTALDTHAPEAYHVFNRVAEQVAQSSGGDHLVRVA</sequence>
<evidence type="ECO:0000313" key="3">
    <source>
        <dbReference type="Proteomes" id="UP000218896"/>
    </source>
</evidence>
<dbReference type="InterPro" id="IPR055776">
    <property type="entry name" value="DUF7352"/>
</dbReference>